<evidence type="ECO:0000313" key="10">
    <source>
        <dbReference type="EMBL" id="AQQ68913.1"/>
    </source>
</evidence>
<dbReference type="CDD" id="cd23934">
    <property type="entry name" value="AGPR_1_C"/>
    <property type="match status" value="1"/>
</dbReference>
<evidence type="ECO:0000256" key="3">
    <source>
        <dbReference type="ARBA" id="ARBA00022605"/>
    </source>
</evidence>
<evidence type="ECO:0000313" key="11">
    <source>
        <dbReference type="Proteomes" id="UP000188219"/>
    </source>
</evidence>
<dbReference type="InterPro" id="IPR000706">
    <property type="entry name" value="AGPR_type-1"/>
</dbReference>
<dbReference type="InterPro" id="IPR050085">
    <property type="entry name" value="AGPR"/>
</dbReference>
<feature type="active site" evidence="7 8">
    <location>
        <position position="151"/>
    </location>
</feature>
<dbReference type="GO" id="GO:0003942">
    <property type="term" value="F:N-acetyl-gamma-glutamyl-phosphate reductase activity"/>
    <property type="evidence" value="ECO:0007669"/>
    <property type="project" value="UniProtKB-UniRule"/>
</dbReference>
<comment type="similarity">
    <text evidence="7">Belongs to the NAGSA dehydrogenase family. Type 1 subfamily.</text>
</comment>
<dbReference type="RefSeq" id="WP_077407136.1">
    <property type="nucleotide sequence ID" value="NZ_CP019650.1"/>
</dbReference>
<feature type="domain" description="Semialdehyde dehydrogenase NAD-binding" evidence="9">
    <location>
        <begin position="5"/>
        <end position="143"/>
    </location>
</feature>
<dbReference type="SMART" id="SM00859">
    <property type="entry name" value="Semialdhyde_dh"/>
    <property type="match status" value="1"/>
</dbReference>
<dbReference type="GO" id="GO:0006526">
    <property type="term" value="P:L-arginine biosynthetic process"/>
    <property type="evidence" value="ECO:0007669"/>
    <property type="project" value="UniProtKB-UniRule"/>
</dbReference>
<keyword evidence="3 7" id="KW-0028">Amino-acid biosynthesis</keyword>
<name>A0A1Q2M854_9GAMM</name>
<keyword evidence="11" id="KW-1185">Reference proteome</keyword>
<dbReference type="PROSITE" id="PS01224">
    <property type="entry name" value="ARGC"/>
    <property type="match status" value="1"/>
</dbReference>
<organism evidence="10 11">
    <name type="scientific">Microbulbifer agarilyticus</name>
    <dbReference type="NCBI Taxonomy" id="260552"/>
    <lineage>
        <taxon>Bacteria</taxon>
        <taxon>Pseudomonadati</taxon>
        <taxon>Pseudomonadota</taxon>
        <taxon>Gammaproteobacteria</taxon>
        <taxon>Cellvibrionales</taxon>
        <taxon>Microbulbiferaceae</taxon>
        <taxon>Microbulbifer</taxon>
    </lineage>
</organism>
<dbReference type="AlphaFoldDB" id="A0A1Q2M854"/>
<dbReference type="SUPFAM" id="SSF51735">
    <property type="entry name" value="NAD(P)-binding Rossmann-fold domains"/>
    <property type="match status" value="1"/>
</dbReference>
<dbReference type="GO" id="GO:0070401">
    <property type="term" value="F:NADP+ binding"/>
    <property type="evidence" value="ECO:0007669"/>
    <property type="project" value="InterPro"/>
</dbReference>
<dbReference type="eggNOG" id="COG0002">
    <property type="taxonomic scope" value="Bacteria"/>
</dbReference>
<dbReference type="Pfam" id="PF22698">
    <property type="entry name" value="Semialdhyde_dhC_1"/>
    <property type="match status" value="1"/>
</dbReference>
<evidence type="ECO:0000256" key="1">
    <source>
        <dbReference type="ARBA" id="ARBA00004862"/>
    </source>
</evidence>
<dbReference type="UniPathway" id="UPA00068">
    <property type="reaction ID" value="UER00108"/>
</dbReference>
<proteinExistence type="inferred from homology"/>
<evidence type="ECO:0000256" key="7">
    <source>
        <dbReference type="HAMAP-Rule" id="MF_00150"/>
    </source>
</evidence>
<comment type="function">
    <text evidence="7">Catalyzes the NADPH-dependent reduction of N-acetyl-5-glutamyl phosphate to yield N-acetyl-L-glutamate 5-semialdehyde.</text>
</comment>
<dbReference type="SUPFAM" id="SSF55347">
    <property type="entry name" value="Glyceraldehyde-3-phosphate dehydrogenase-like, C-terminal domain"/>
    <property type="match status" value="1"/>
</dbReference>
<dbReference type="EC" id="1.2.1.38" evidence="7"/>
<comment type="pathway">
    <text evidence="1 7">Amino-acid biosynthesis; L-arginine biosynthesis; N(2)-acetyl-L-ornithine from L-glutamate: step 3/4.</text>
</comment>
<dbReference type="HAMAP" id="MF_00150">
    <property type="entry name" value="ArgC_type1"/>
    <property type="match status" value="1"/>
</dbReference>
<dbReference type="GO" id="GO:0005737">
    <property type="term" value="C:cytoplasm"/>
    <property type="evidence" value="ECO:0007669"/>
    <property type="project" value="UniProtKB-SubCell"/>
</dbReference>
<reference evidence="10" key="1">
    <citation type="submission" date="2017-02" db="EMBL/GenBank/DDBJ databases">
        <title>Genome of Microbulbifer agarilyticus GP101.</title>
        <authorList>
            <person name="Jung J."/>
            <person name="Bae S.S."/>
            <person name="Baek K."/>
        </authorList>
    </citation>
    <scope>NUCLEOTIDE SEQUENCE [LARGE SCALE GENOMIC DNA]</scope>
    <source>
        <strain evidence="10">GP101</strain>
    </source>
</reference>
<evidence type="ECO:0000256" key="5">
    <source>
        <dbReference type="ARBA" id="ARBA00023002"/>
    </source>
</evidence>
<dbReference type="PANTHER" id="PTHR32338:SF10">
    <property type="entry name" value="N-ACETYL-GAMMA-GLUTAMYL-PHOSPHATE REDUCTASE, CHLOROPLASTIC-RELATED"/>
    <property type="match status" value="1"/>
</dbReference>
<sequence length="351" mass="36882">MSVIKAAIVGGTGYTGVELLRLLAGHSGVEVSAITSRAEAGTAVAELFPSLRGHYDLKFTAPDVDALAACDVVFFATPHGVAQAQVPALIARGVRVIDLSADFRIQDIATWEDWYGQPHGCPELVPQAVYGLPEVNRDQIAGAQLIACPGCYPTSVQLGLLPLLETGLVESTGIIANAASGASGAGRQGKTDLLFAENNDTFRAYAAGGHRHLPEIEQGLGRAAGGPVELTFVPHLLPMVRGIHATLYAKLKDSAAAASAQEALQQLFEQRYAAEPFVDVMPAGSHPQTRSVKGTNMCRLSVMRPQGRDTVVVLSAIDNLAKGASAQAIQNMNIMFGLNENQGLESPALLP</sequence>
<evidence type="ECO:0000256" key="8">
    <source>
        <dbReference type="PROSITE-ProRule" id="PRU10010"/>
    </source>
</evidence>
<dbReference type="Pfam" id="PF01118">
    <property type="entry name" value="Semialdhyde_dh"/>
    <property type="match status" value="1"/>
</dbReference>
<dbReference type="InterPro" id="IPR058924">
    <property type="entry name" value="AGPR_dimerisation_dom"/>
</dbReference>
<evidence type="ECO:0000256" key="4">
    <source>
        <dbReference type="ARBA" id="ARBA00022857"/>
    </source>
</evidence>
<comment type="subcellular location">
    <subcellularLocation>
        <location evidence="7">Cytoplasm</location>
    </subcellularLocation>
</comment>
<dbReference type="EMBL" id="CP019650">
    <property type="protein sequence ID" value="AQQ68913.1"/>
    <property type="molecule type" value="Genomic_DNA"/>
</dbReference>
<accession>A0A1Q2M854</accession>
<dbReference type="InterPro" id="IPR036291">
    <property type="entry name" value="NAD(P)-bd_dom_sf"/>
</dbReference>
<dbReference type="STRING" id="260552.Mag101_15710"/>
<dbReference type="Proteomes" id="UP000188219">
    <property type="component" value="Chromosome"/>
</dbReference>
<comment type="catalytic activity">
    <reaction evidence="6 7">
        <text>N-acetyl-L-glutamate 5-semialdehyde + phosphate + NADP(+) = N-acetyl-L-glutamyl 5-phosphate + NADPH + H(+)</text>
        <dbReference type="Rhea" id="RHEA:21588"/>
        <dbReference type="ChEBI" id="CHEBI:15378"/>
        <dbReference type="ChEBI" id="CHEBI:29123"/>
        <dbReference type="ChEBI" id="CHEBI:43474"/>
        <dbReference type="ChEBI" id="CHEBI:57783"/>
        <dbReference type="ChEBI" id="CHEBI:57936"/>
        <dbReference type="ChEBI" id="CHEBI:58349"/>
        <dbReference type="EC" id="1.2.1.38"/>
    </reaction>
</comment>
<dbReference type="KEGG" id="maga:Mag101_15710"/>
<dbReference type="NCBIfam" id="TIGR01850">
    <property type="entry name" value="argC"/>
    <property type="match status" value="1"/>
</dbReference>
<evidence type="ECO:0000256" key="2">
    <source>
        <dbReference type="ARBA" id="ARBA00022571"/>
    </source>
</evidence>
<evidence type="ECO:0000256" key="6">
    <source>
        <dbReference type="ARBA" id="ARBA00050557"/>
    </source>
</evidence>
<dbReference type="OrthoDB" id="9801289at2"/>
<dbReference type="Gene3D" id="3.40.50.720">
    <property type="entry name" value="NAD(P)-binding Rossmann-like Domain"/>
    <property type="match status" value="1"/>
</dbReference>
<dbReference type="InterPro" id="IPR023013">
    <property type="entry name" value="AGPR_AS"/>
</dbReference>
<keyword evidence="5 7" id="KW-0560">Oxidoreductase</keyword>
<keyword evidence="2 7" id="KW-0055">Arginine biosynthesis</keyword>
<dbReference type="GO" id="GO:0051287">
    <property type="term" value="F:NAD binding"/>
    <property type="evidence" value="ECO:0007669"/>
    <property type="project" value="InterPro"/>
</dbReference>
<dbReference type="CDD" id="cd17895">
    <property type="entry name" value="AGPR_1_N"/>
    <property type="match status" value="1"/>
</dbReference>
<dbReference type="Gene3D" id="3.30.360.10">
    <property type="entry name" value="Dihydrodipicolinate Reductase, domain 2"/>
    <property type="match status" value="1"/>
</dbReference>
<dbReference type="PANTHER" id="PTHR32338">
    <property type="entry name" value="N-ACETYL-GAMMA-GLUTAMYL-PHOSPHATE REDUCTASE, CHLOROPLASTIC-RELATED-RELATED"/>
    <property type="match status" value="1"/>
</dbReference>
<keyword evidence="4 7" id="KW-0521">NADP</keyword>
<evidence type="ECO:0000259" key="9">
    <source>
        <dbReference type="SMART" id="SM00859"/>
    </source>
</evidence>
<keyword evidence="7" id="KW-0963">Cytoplasm</keyword>
<dbReference type="FunFam" id="3.30.360.10:FF:000014">
    <property type="entry name" value="N-acetyl-gamma-glutamyl-phosphate reductase"/>
    <property type="match status" value="1"/>
</dbReference>
<gene>
    <name evidence="7" type="primary">argC</name>
    <name evidence="10" type="ORF">Mag101_15710</name>
</gene>
<dbReference type="InterPro" id="IPR000534">
    <property type="entry name" value="Semialdehyde_DH_NAD-bd"/>
</dbReference>
<protein>
    <recommendedName>
        <fullName evidence="7">N-acetyl-gamma-glutamyl-phosphate reductase</fullName>
        <shortName evidence="7">AGPR</shortName>
        <ecNumber evidence="7">1.2.1.38</ecNumber>
    </recommendedName>
    <alternativeName>
        <fullName evidence="7">N-acetyl-glutamate semialdehyde dehydrogenase</fullName>
        <shortName evidence="7">NAGSA dehydrogenase</shortName>
    </alternativeName>
</protein>